<keyword evidence="2" id="KW-1185">Reference proteome</keyword>
<dbReference type="Proteomes" id="UP000193944">
    <property type="component" value="Unassembled WGS sequence"/>
</dbReference>
<dbReference type="InterPro" id="IPR007612">
    <property type="entry name" value="LOR"/>
</dbReference>
<gene>
    <name evidence="1" type="ORF">BCR32DRAFT_326008</name>
</gene>
<protein>
    <submittedName>
        <fullName evidence="1">Uncharacterized protein</fullName>
    </submittedName>
</protein>
<dbReference type="AlphaFoldDB" id="A0A1Y1XET7"/>
<reference evidence="1 2" key="2">
    <citation type="submission" date="2016-08" db="EMBL/GenBank/DDBJ databases">
        <title>Pervasive Adenine N6-methylation of Active Genes in Fungi.</title>
        <authorList>
            <consortium name="DOE Joint Genome Institute"/>
            <person name="Mondo S.J."/>
            <person name="Dannebaum R.O."/>
            <person name="Kuo R.C."/>
            <person name="Labutti K."/>
            <person name="Haridas S."/>
            <person name="Kuo A."/>
            <person name="Salamov A."/>
            <person name="Ahrendt S.R."/>
            <person name="Lipzen A."/>
            <person name="Sullivan W."/>
            <person name="Andreopoulos W.B."/>
            <person name="Clum A."/>
            <person name="Lindquist E."/>
            <person name="Daum C."/>
            <person name="Ramamoorthy G.K."/>
            <person name="Gryganskyi A."/>
            <person name="Culley D."/>
            <person name="Magnuson J.K."/>
            <person name="James T.Y."/>
            <person name="O'Malley M.A."/>
            <person name="Stajich J.E."/>
            <person name="Spatafora J.W."/>
            <person name="Visel A."/>
            <person name="Grigoriev I.V."/>
        </authorList>
    </citation>
    <scope>NUCLEOTIDE SEQUENCE [LARGE SCALE GENOMIC DNA]</scope>
    <source>
        <strain evidence="1 2">S4</strain>
    </source>
</reference>
<dbReference type="InterPro" id="IPR038595">
    <property type="entry name" value="LOR_sf"/>
</dbReference>
<sequence length="210" mass="24416">MTVTSPNEELCIIDSKYVNEKESLYYLKFDYIPRTEYLLQDSNHNDIFKITYSGLCTYDTIFKDIKSGQELYKCERKEHLTKSNEFKIKDIEKDETIFEAKISKKNSLTHYKYLVTFTNKVTGKDESLEFVFSFSGQECKVYYGEKKKEGKLICQSSNISKTAYENKIEIASNVDTMFMLIIYNEIVHSHYLENATMQGVALASTISIMS</sequence>
<evidence type="ECO:0000313" key="1">
    <source>
        <dbReference type="EMBL" id="ORX84280.1"/>
    </source>
</evidence>
<organism evidence="1 2">
    <name type="scientific">Anaeromyces robustus</name>
    <dbReference type="NCBI Taxonomy" id="1754192"/>
    <lineage>
        <taxon>Eukaryota</taxon>
        <taxon>Fungi</taxon>
        <taxon>Fungi incertae sedis</taxon>
        <taxon>Chytridiomycota</taxon>
        <taxon>Chytridiomycota incertae sedis</taxon>
        <taxon>Neocallimastigomycetes</taxon>
        <taxon>Neocallimastigales</taxon>
        <taxon>Neocallimastigaceae</taxon>
        <taxon>Anaeromyces</taxon>
    </lineage>
</organism>
<dbReference type="EMBL" id="MCFG01000055">
    <property type="protein sequence ID" value="ORX84280.1"/>
    <property type="molecule type" value="Genomic_DNA"/>
</dbReference>
<proteinExistence type="predicted"/>
<comment type="caution">
    <text evidence="1">The sequence shown here is derived from an EMBL/GenBank/DDBJ whole genome shotgun (WGS) entry which is preliminary data.</text>
</comment>
<evidence type="ECO:0000313" key="2">
    <source>
        <dbReference type="Proteomes" id="UP000193944"/>
    </source>
</evidence>
<accession>A0A1Y1XET7</accession>
<reference evidence="1 2" key="1">
    <citation type="submission" date="2016-08" db="EMBL/GenBank/DDBJ databases">
        <title>A Parts List for Fungal Cellulosomes Revealed by Comparative Genomics.</title>
        <authorList>
            <consortium name="DOE Joint Genome Institute"/>
            <person name="Haitjema C.H."/>
            <person name="Gilmore S.P."/>
            <person name="Henske J.K."/>
            <person name="Solomon K.V."/>
            <person name="De Groot R."/>
            <person name="Kuo A."/>
            <person name="Mondo S.J."/>
            <person name="Salamov A.A."/>
            <person name="Labutti K."/>
            <person name="Zhao Z."/>
            <person name="Chiniquy J."/>
            <person name="Barry K."/>
            <person name="Brewer H.M."/>
            <person name="Purvine S.O."/>
            <person name="Wright A.T."/>
            <person name="Boxma B."/>
            <person name="Van Alen T."/>
            <person name="Hackstein J.H."/>
            <person name="Baker S.E."/>
            <person name="Grigoriev I.V."/>
            <person name="O'Malley M.A."/>
        </authorList>
    </citation>
    <scope>NUCLEOTIDE SEQUENCE [LARGE SCALE GENOMIC DNA]</scope>
    <source>
        <strain evidence="1 2">S4</strain>
    </source>
</reference>
<dbReference type="Gene3D" id="2.40.160.200">
    <property type="entry name" value="LURP1-related"/>
    <property type="match status" value="1"/>
</dbReference>
<name>A0A1Y1XET7_9FUNG</name>
<dbReference type="Pfam" id="PF04525">
    <property type="entry name" value="LOR"/>
    <property type="match status" value="1"/>
</dbReference>